<dbReference type="PANTHER" id="PTHR31348:SF4">
    <property type="entry name" value="PHYTOCHROME A-ASSOCIATED F-BOX PROTEIN"/>
    <property type="match status" value="1"/>
</dbReference>
<dbReference type="PANTHER" id="PTHR31348">
    <property type="entry name" value="EID1-LIKE F-BOX PROTEIN 2-RELATED"/>
    <property type="match status" value="1"/>
</dbReference>
<keyword evidence="3" id="KW-1185">Reference proteome</keyword>
<evidence type="ECO:0000313" key="3">
    <source>
        <dbReference type="Proteomes" id="UP000029120"/>
    </source>
</evidence>
<dbReference type="GO" id="GO:0048573">
    <property type="term" value="P:photoperiodism, flowering"/>
    <property type="evidence" value="ECO:0007669"/>
    <property type="project" value="EnsemblPlants"/>
</dbReference>
<dbReference type="GO" id="GO:0048366">
    <property type="term" value="P:leaf development"/>
    <property type="evidence" value="ECO:0007669"/>
    <property type="project" value="EnsemblPlants"/>
</dbReference>
<dbReference type="Pfam" id="PF00646">
    <property type="entry name" value="F-box"/>
    <property type="match status" value="1"/>
</dbReference>
<dbReference type="Proteomes" id="UP000029120">
    <property type="component" value="Chromosome 6"/>
</dbReference>
<dbReference type="eggNOG" id="ENOG502QQ62">
    <property type="taxonomic scope" value="Eukaryota"/>
</dbReference>
<dbReference type="GO" id="GO:0005634">
    <property type="term" value="C:nucleus"/>
    <property type="evidence" value="ECO:0007669"/>
    <property type="project" value="EnsemblPlants"/>
</dbReference>
<proteinExistence type="predicted"/>
<dbReference type="OrthoDB" id="730977at2759"/>
<reference evidence="3" key="1">
    <citation type="journal article" date="2015" name="Nat. Plants">
        <title>Genome expansion of Arabis alpina linked with retrotransposition and reduced symmetric DNA methylation.</title>
        <authorList>
            <person name="Willing E.M."/>
            <person name="Rawat V."/>
            <person name="Mandakova T."/>
            <person name="Maumus F."/>
            <person name="James G.V."/>
            <person name="Nordstroem K.J."/>
            <person name="Becker C."/>
            <person name="Warthmann N."/>
            <person name="Chica C."/>
            <person name="Szarzynska B."/>
            <person name="Zytnicki M."/>
            <person name="Albani M.C."/>
            <person name="Kiefer C."/>
            <person name="Bergonzi S."/>
            <person name="Castaings L."/>
            <person name="Mateos J.L."/>
            <person name="Berns M.C."/>
            <person name="Bujdoso N."/>
            <person name="Piofczyk T."/>
            <person name="de Lorenzo L."/>
            <person name="Barrero-Sicilia C."/>
            <person name="Mateos I."/>
            <person name="Piednoel M."/>
            <person name="Hagmann J."/>
            <person name="Chen-Min-Tao R."/>
            <person name="Iglesias-Fernandez R."/>
            <person name="Schuster S.C."/>
            <person name="Alonso-Blanco C."/>
            <person name="Roudier F."/>
            <person name="Carbonero P."/>
            <person name="Paz-Ares J."/>
            <person name="Davis S.J."/>
            <person name="Pecinka A."/>
            <person name="Quesneville H."/>
            <person name="Colot V."/>
            <person name="Lysak M.A."/>
            <person name="Weigel D."/>
            <person name="Coupland G."/>
            <person name="Schneeberger K."/>
        </authorList>
    </citation>
    <scope>NUCLEOTIDE SEQUENCE [LARGE SCALE GENOMIC DNA]</scope>
    <source>
        <strain evidence="3">cv. Pajares</strain>
    </source>
</reference>
<dbReference type="GO" id="GO:0010099">
    <property type="term" value="P:regulation of photomorphogenesis"/>
    <property type="evidence" value="ECO:0007669"/>
    <property type="project" value="EnsemblPlants"/>
</dbReference>
<accession>A0A087GLT4</accession>
<organism evidence="2 3">
    <name type="scientific">Arabis alpina</name>
    <name type="common">Alpine rock-cress</name>
    <dbReference type="NCBI Taxonomy" id="50452"/>
    <lineage>
        <taxon>Eukaryota</taxon>
        <taxon>Viridiplantae</taxon>
        <taxon>Streptophyta</taxon>
        <taxon>Embryophyta</taxon>
        <taxon>Tracheophyta</taxon>
        <taxon>Spermatophyta</taxon>
        <taxon>Magnoliopsida</taxon>
        <taxon>eudicotyledons</taxon>
        <taxon>Gunneridae</taxon>
        <taxon>Pentapetalae</taxon>
        <taxon>rosids</taxon>
        <taxon>malvids</taxon>
        <taxon>Brassicales</taxon>
        <taxon>Brassicaceae</taxon>
        <taxon>Arabideae</taxon>
        <taxon>Arabis</taxon>
    </lineage>
</organism>
<evidence type="ECO:0000259" key="1">
    <source>
        <dbReference type="Pfam" id="PF00646"/>
    </source>
</evidence>
<protein>
    <recommendedName>
        <fullName evidence="1">F-box domain-containing protein</fullName>
    </recommendedName>
</protein>
<sequence length="332" mass="37067">MAESGFSLVPEDVVFNIFFKLQDDPRTWARLSCVCTKFSSIIRNVCCKTQCYSSIPTVISDLLPSPSTTTSAAASSSSLSPPGGWASLYKLAVCCPGLFHAGILLENSDFGLERELGPNQSLDLTINNEEDEEVSKPNGSGLETTSFWSLYDDLYTDTLSAPPIEHSVTEQSEIEASDEEQIRPGRDLPLRKRRKICRSLGSHLATGTWNLSREQGNKLLASRFRGDCLYICNWPGCIHVEEKRNYMLFRGVFKDFKKSRVWRTISNDGNHRSKVSGLKCAFCSCDETWDLHSSFCLKRVFGFHDDGEPVVRAYVCDNGHVSGAWTALPLYT</sequence>
<dbReference type="InterPro" id="IPR036047">
    <property type="entry name" value="F-box-like_dom_sf"/>
</dbReference>
<name>A0A087GLT4_ARAAL</name>
<gene>
    <name evidence="2" type="ordered locus">AALP_Aa6g032000</name>
</gene>
<dbReference type="InterPro" id="IPR001810">
    <property type="entry name" value="F-box_dom"/>
</dbReference>
<dbReference type="GO" id="GO:0009585">
    <property type="term" value="P:red, far-red light phototransduction"/>
    <property type="evidence" value="ECO:0007669"/>
    <property type="project" value="EnsemblPlants"/>
</dbReference>
<dbReference type="AlphaFoldDB" id="A0A087GLT4"/>
<dbReference type="SUPFAM" id="SSF81383">
    <property type="entry name" value="F-box domain"/>
    <property type="match status" value="1"/>
</dbReference>
<dbReference type="Gramene" id="KFK30836">
    <property type="protein sequence ID" value="KFK30836"/>
    <property type="gene ID" value="AALP_AA6G032000"/>
</dbReference>
<evidence type="ECO:0000313" key="2">
    <source>
        <dbReference type="EMBL" id="KFK30836.1"/>
    </source>
</evidence>
<dbReference type="EMBL" id="CM002874">
    <property type="protein sequence ID" value="KFK30836.1"/>
    <property type="molecule type" value="Genomic_DNA"/>
</dbReference>
<dbReference type="OMA" id="RNVCCKT"/>
<dbReference type="InterPro" id="IPR040267">
    <property type="entry name" value="EID1-like"/>
</dbReference>
<feature type="domain" description="F-box" evidence="1">
    <location>
        <begin position="7"/>
        <end position="48"/>
    </location>
</feature>